<dbReference type="SMART" id="SM00831">
    <property type="entry name" value="Cation_ATPase_N"/>
    <property type="match status" value="1"/>
</dbReference>
<evidence type="ECO:0000256" key="5">
    <source>
        <dbReference type="ARBA" id="ARBA00022967"/>
    </source>
</evidence>
<dbReference type="SFLD" id="SFLDF00027">
    <property type="entry name" value="p-type_atpase"/>
    <property type="match status" value="1"/>
</dbReference>
<evidence type="ECO:0000256" key="1">
    <source>
        <dbReference type="ARBA" id="ARBA00004141"/>
    </source>
</evidence>
<sequence length="1261" mass="139166">MTEERANSTAADRNDCAISLGDVEGHPVMDAASDGEVHQGSIIGSISRAISRTMVGTLGTNFADVVEMDVVNKLSTSRLMADEVIEIARKKDESMVEKATEQAQLDRPTGGKSHYATASIETLMAEFGLQDLSTGLSTAQYNLNQELYGRNLLEATKKLPLWRIYINQFCNFVVIMLLSAAVGSLILGNIVEGVFIILITNINAAMASYMERSAANALEKLAEISSPTSTVVRNGEYLVIDSKDVVPGDIILLKMGDTVPADARFFEVTEIRINEALLTGESETVKKQLVALDRDTPFAKNLCFASTSVTAGSGRAIVVSTGMNTQVGKIAKQLKIASQGSDLTPLQIGLNRLGGIIGIISICVLITIIVVAIFTGYEDPTRPDTNRVLAIVLLAVGFAVSSIPEGLPMVVTISLSLGAKDMANRNANIRKLPAVETLGCCSVICSDKTGTLTEGKMTTTTIVTFHSKDDTWKSEELLFYPTVGFNPYGGVFRSEDLTDDMKSTLRNYTRDAVSFDEIDKNVCAKDEKMHSSQQVRACMLSAYLNSHATRIEKDEKTNRWKAVGNMTECPLVVAAAKCRIGPSINSSDSTNGDYPIISSLEIPFNSSRKMMCTVHKLKQTNMFGDVKLSRGSEIFTHVATIKGAPDMLFNNIKVTLKRVDDACIVDWRDDDREPLESQVEAILKANDELSSRALRVLMVGMFPLTDAHIESLKECEDSDERMNWLLKGGNDGKCELVLLGFVGSLDPPRFGVKKAIETCGRAGVRVVMITGDQKATAGAIAKDIGLFNQFDYLGDDKTGILECSNLHVNNDHYREYLPDDIIDSHTSRVSVFCRAQPEDKVVIVESLKRQGYLTAMTGDGVNDAPALKAADIGVAMGINGTDVAKGASDMVLLDDNFCTIVNSIESGRTIYANIQKFVSFLLGTNIGEILYLTAAIIIRTLPPVEALQILFLNFITDGCPAVALSREPPEVNVMDSKPRPASQPIMTRDWWIYGNIPHTIFEAAMVICSVLTALYVCTGVIFMRDIHNQCRSVTVEDINGNNHQFMYFCKSYEFRIGRDYTGWVTNINYFDIKHLQIKTALGVLKGKPDVVTPYTKDLFEEVAKSFDGIKRDEVPEEFYYKLERDEDGWFRPKSWVIIADKNDTPLGAARHGYLGITARKSTQARTMSFVTAVWCEMLRAYTVRSWDYFYEVFNRNPSMHVACSISATATLVATVIPKFNKIMHLVSLPWWQYLLAIGFAFVTLILDECIPKYLYRRKIKH</sequence>
<dbReference type="SFLD" id="SFLDG00002">
    <property type="entry name" value="C1.7:_P-type_atpase_like"/>
    <property type="match status" value="1"/>
</dbReference>
<reference evidence="17" key="2">
    <citation type="submission" date="2021-05" db="EMBL/GenBank/DDBJ databases">
        <authorList>
            <person name="Pain A."/>
        </authorList>
    </citation>
    <scope>NUCLEOTIDE SEQUENCE</scope>
    <source>
        <strain evidence="17">1802A</strain>
    </source>
</reference>
<dbReference type="Gene3D" id="3.40.50.1000">
    <property type="entry name" value="HAD superfamily/HAD-like"/>
    <property type="match status" value="1"/>
</dbReference>
<feature type="transmembrane region" description="Helical" evidence="15">
    <location>
        <begin position="1231"/>
        <end position="1250"/>
    </location>
</feature>
<dbReference type="FunFam" id="3.40.50.1000:FF:000083">
    <property type="entry name" value="Sodium/potassium-transporting ATPase subunit alpha"/>
    <property type="match status" value="1"/>
</dbReference>
<dbReference type="InterPro" id="IPR050510">
    <property type="entry name" value="Cation_transp_ATPase_P-type"/>
</dbReference>
<dbReference type="PANTHER" id="PTHR43294">
    <property type="entry name" value="SODIUM/POTASSIUM-TRANSPORTING ATPASE SUBUNIT ALPHA"/>
    <property type="match status" value="1"/>
</dbReference>
<dbReference type="Gene3D" id="1.20.1110.10">
    <property type="entry name" value="Calcium-transporting ATPase, transmembrane domain"/>
    <property type="match status" value="2"/>
</dbReference>
<keyword evidence="18" id="KW-1185">Reference proteome</keyword>
<dbReference type="InterPro" id="IPR023299">
    <property type="entry name" value="ATPase_P-typ_cyto_dom_N"/>
</dbReference>
<keyword evidence="7" id="KW-0915">Sodium</keyword>
<dbReference type="InterPro" id="IPR004014">
    <property type="entry name" value="ATPase_P-typ_cation-transptr_N"/>
</dbReference>
<keyword evidence="9 15" id="KW-0472">Membrane</keyword>
<dbReference type="SUPFAM" id="SSF56784">
    <property type="entry name" value="HAD-like"/>
    <property type="match status" value="1"/>
</dbReference>
<dbReference type="GO" id="GO:0005886">
    <property type="term" value="C:plasma membrane"/>
    <property type="evidence" value="ECO:0007669"/>
    <property type="project" value="TreeGrafter"/>
</dbReference>
<dbReference type="SUPFAM" id="SSF81660">
    <property type="entry name" value="Metal cation-transporting ATPase, ATP-binding domain N"/>
    <property type="match status" value="1"/>
</dbReference>
<dbReference type="GO" id="GO:1902600">
    <property type="term" value="P:proton transmembrane transport"/>
    <property type="evidence" value="ECO:0007669"/>
    <property type="project" value="TreeGrafter"/>
</dbReference>
<dbReference type="GO" id="GO:0036376">
    <property type="term" value="P:sodium ion export across plasma membrane"/>
    <property type="evidence" value="ECO:0007669"/>
    <property type="project" value="TreeGrafter"/>
</dbReference>
<feature type="domain" description="Cation-transporting P-type ATPase N-terminal" evidence="16">
    <location>
        <begin position="114"/>
        <end position="189"/>
    </location>
</feature>
<dbReference type="GO" id="GO:0016887">
    <property type="term" value="F:ATP hydrolysis activity"/>
    <property type="evidence" value="ECO:0007669"/>
    <property type="project" value="InterPro"/>
</dbReference>
<dbReference type="PRINTS" id="PR00119">
    <property type="entry name" value="CATATPASE"/>
</dbReference>
<dbReference type="Pfam" id="PF00122">
    <property type="entry name" value="E1-E2_ATPase"/>
    <property type="match status" value="1"/>
</dbReference>
<dbReference type="GO" id="GO:0030007">
    <property type="term" value="P:intracellular potassium ion homeostasis"/>
    <property type="evidence" value="ECO:0007669"/>
    <property type="project" value="TreeGrafter"/>
</dbReference>
<keyword evidence="5" id="KW-1278">Translocase</keyword>
<dbReference type="GO" id="GO:0005391">
    <property type="term" value="F:P-type sodium:potassium-exchanging transporter activity"/>
    <property type="evidence" value="ECO:0007669"/>
    <property type="project" value="TreeGrafter"/>
</dbReference>
<dbReference type="InterPro" id="IPR044492">
    <property type="entry name" value="P_typ_ATPase_HD_dom"/>
</dbReference>
<dbReference type="FunFam" id="3.40.50.1000:FF:000001">
    <property type="entry name" value="Phospholipid-transporting ATPase IC"/>
    <property type="match status" value="1"/>
</dbReference>
<dbReference type="EMBL" id="JAHBMH010000044">
    <property type="protein sequence ID" value="KAK1935987.1"/>
    <property type="molecule type" value="Genomic_DNA"/>
</dbReference>
<dbReference type="NCBIfam" id="TIGR01494">
    <property type="entry name" value="ATPase_P-type"/>
    <property type="match status" value="2"/>
</dbReference>
<keyword evidence="4" id="KW-0067">ATP-binding</keyword>
<dbReference type="InterPro" id="IPR036412">
    <property type="entry name" value="HAD-like_sf"/>
</dbReference>
<evidence type="ECO:0000256" key="11">
    <source>
        <dbReference type="ARBA" id="ARBA00035029"/>
    </source>
</evidence>
<dbReference type="Pfam" id="PF13246">
    <property type="entry name" value="Cation_ATPase"/>
    <property type="match status" value="1"/>
</dbReference>
<evidence type="ECO:0000313" key="18">
    <source>
        <dbReference type="Proteomes" id="UP001195914"/>
    </source>
</evidence>
<dbReference type="SFLD" id="SFLDS00003">
    <property type="entry name" value="Haloacid_Dehalogenase"/>
    <property type="match status" value="1"/>
</dbReference>
<keyword evidence="3" id="KW-0547">Nucleotide-binding</keyword>
<keyword evidence="2 15" id="KW-0812">Transmembrane</keyword>
<evidence type="ECO:0000256" key="9">
    <source>
        <dbReference type="ARBA" id="ARBA00023136"/>
    </source>
</evidence>
<organism evidence="17 18">
    <name type="scientific">Babesia divergens</name>
    <dbReference type="NCBI Taxonomy" id="32595"/>
    <lineage>
        <taxon>Eukaryota</taxon>
        <taxon>Sar</taxon>
        <taxon>Alveolata</taxon>
        <taxon>Apicomplexa</taxon>
        <taxon>Aconoidasida</taxon>
        <taxon>Piroplasmida</taxon>
        <taxon>Babesiidae</taxon>
        <taxon>Babesia</taxon>
    </lineage>
</organism>
<dbReference type="InterPro" id="IPR018303">
    <property type="entry name" value="ATPase_P-typ_P_site"/>
</dbReference>
<feature type="transmembrane region" description="Helical" evidence="15">
    <location>
        <begin position="164"/>
        <end position="187"/>
    </location>
</feature>
<proteinExistence type="inferred from homology"/>
<dbReference type="GO" id="GO:0005524">
    <property type="term" value="F:ATP binding"/>
    <property type="evidence" value="ECO:0007669"/>
    <property type="project" value="UniProtKB-KW"/>
</dbReference>
<feature type="transmembrane region" description="Helical" evidence="15">
    <location>
        <begin position="353"/>
        <end position="377"/>
    </location>
</feature>
<name>A0AAD9GCQ9_BABDI</name>
<dbReference type="Gene3D" id="2.70.150.10">
    <property type="entry name" value="Calcium-transporting ATPase, cytoplasmic transduction domain A"/>
    <property type="match status" value="1"/>
</dbReference>
<comment type="similarity">
    <text evidence="12">Belongs to the cation transport ATPase (P-type) (TC 3.A.3) family.</text>
</comment>
<comment type="subcellular location">
    <subcellularLocation>
        <location evidence="1">Membrane</location>
        <topology evidence="1">Multi-pass membrane protein</topology>
    </subcellularLocation>
</comment>
<evidence type="ECO:0000256" key="2">
    <source>
        <dbReference type="ARBA" id="ARBA00022692"/>
    </source>
</evidence>
<feature type="transmembrane region" description="Helical" evidence="15">
    <location>
        <begin position="1000"/>
        <end position="1022"/>
    </location>
</feature>
<dbReference type="EC" id="7.2.2.3" evidence="11"/>
<accession>A0AAD9GCQ9</accession>
<comment type="catalytic activity">
    <reaction evidence="13">
        <text>Na(+)(in) + ATP + H2O = Na(+)(out) + ADP + phosphate + H(+)</text>
        <dbReference type="Rhea" id="RHEA:14633"/>
        <dbReference type="ChEBI" id="CHEBI:15377"/>
        <dbReference type="ChEBI" id="CHEBI:15378"/>
        <dbReference type="ChEBI" id="CHEBI:29101"/>
        <dbReference type="ChEBI" id="CHEBI:30616"/>
        <dbReference type="ChEBI" id="CHEBI:43474"/>
        <dbReference type="ChEBI" id="CHEBI:456216"/>
        <dbReference type="EC" id="7.2.2.3"/>
    </reaction>
    <physiologicalReaction direction="left-to-right" evidence="13">
        <dbReference type="Rhea" id="RHEA:14634"/>
    </physiologicalReaction>
</comment>
<dbReference type="InterPro" id="IPR023298">
    <property type="entry name" value="ATPase_P-typ_TM_dom_sf"/>
</dbReference>
<dbReference type="AlphaFoldDB" id="A0AAD9GCQ9"/>
<reference evidence="17" key="1">
    <citation type="journal article" date="2014" name="Nucleic Acids Res.">
        <title>The evolutionary dynamics of variant antigen genes in Babesia reveal a history of genomic innovation underlying host-parasite interaction.</title>
        <authorList>
            <person name="Jackson A.P."/>
            <person name="Otto T.D."/>
            <person name="Darby A."/>
            <person name="Ramaprasad A."/>
            <person name="Xia D."/>
            <person name="Echaide I.E."/>
            <person name="Farber M."/>
            <person name="Gahlot S."/>
            <person name="Gamble J."/>
            <person name="Gupta D."/>
            <person name="Gupta Y."/>
            <person name="Jackson L."/>
            <person name="Malandrin L."/>
            <person name="Malas T.B."/>
            <person name="Moussa E."/>
            <person name="Nair M."/>
            <person name="Reid A.J."/>
            <person name="Sanders M."/>
            <person name="Sharma J."/>
            <person name="Tracey A."/>
            <person name="Quail M.A."/>
            <person name="Weir W."/>
            <person name="Wastling J.M."/>
            <person name="Hall N."/>
            <person name="Willadsen P."/>
            <person name="Lingelbach K."/>
            <person name="Shiels B."/>
            <person name="Tait A."/>
            <person name="Berriman M."/>
            <person name="Allred D.R."/>
            <person name="Pain A."/>
        </authorList>
    </citation>
    <scope>NUCLEOTIDE SEQUENCE</scope>
    <source>
        <strain evidence="17">1802A</strain>
    </source>
</reference>
<dbReference type="Proteomes" id="UP001195914">
    <property type="component" value="Unassembled WGS sequence"/>
</dbReference>
<evidence type="ECO:0000256" key="6">
    <source>
        <dbReference type="ARBA" id="ARBA00022989"/>
    </source>
</evidence>
<evidence type="ECO:0000256" key="10">
    <source>
        <dbReference type="ARBA" id="ARBA00023201"/>
    </source>
</evidence>
<dbReference type="InterPro" id="IPR001757">
    <property type="entry name" value="P_typ_ATPase"/>
</dbReference>
<dbReference type="InterPro" id="IPR008250">
    <property type="entry name" value="ATPase_P-typ_transduc_dom_A_sf"/>
</dbReference>
<evidence type="ECO:0000256" key="4">
    <source>
        <dbReference type="ARBA" id="ARBA00022840"/>
    </source>
</evidence>
<dbReference type="SUPFAM" id="SSF81653">
    <property type="entry name" value="Calcium ATPase, transduction domain A"/>
    <property type="match status" value="1"/>
</dbReference>
<evidence type="ECO:0000256" key="12">
    <source>
        <dbReference type="ARBA" id="ARBA00038148"/>
    </source>
</evidence>
<keyword evidence="10" id="KW-0813">Transport</keyword>
<gene>
    <name evidence="17" type="ORF">X943_000758</name>
</gene>
<dbReference type="Pfam" id="PF00690">
    <property type="entry name" value="Cation_ATPase_N"/>
    <property type="match status" value="1"/>
</dbReference>
<dbReference type="InterPro" id="IPR023214">
    <property type="entry name" value="HAD_sf"/>
</dbReference>
<feature type="transmembrane region" description="Helical" evidence="15">
    <location>
        <begin position="389"/>
        <end position="415"/>
    </location>
</feature>
<dbReference type="InterPro" id="IPR059000">
    <property type="entry name" value="ATPase_P-type_domA"/>
</dbReference>
<evidence type="ECO:0000256" key="13">
    <source>
        <dbReference type="ARBA" id="ARBA00049499"/>
    </source>
</evidence>
<keyword evidence="6 15" id="KW-1133">Transmembrane helix</keyword>
<feature type="transmembrane region" description="Helical" evidence="15">
    <location>
        <begin position="1199"/>
        <end position="1219"/>
    </location>
</feature>
<keyword evidence="10" id="KW-0739">Sodium transport</keyword>
<dbReference type="GO" id="GO:1990573">
    <property type="term" value="P:potassium ion import across plasma membrane"/>
    <property type="evidence" value="ECO:0007669"/>
    <property type="project" value="TreeGrafter"/>
</dbReference>
<evidence type="ECO:0000259" key="16">
    <source>
        <dbReference type="SMART" id="SM00831"/>
    </source>
</evidence>
<evidence type="ECO:0000256" key="14">
    <source>
        <dbReference type="ARBA" id="ARBA00067200"/>
    </source>
</evidence>
<evidence type="ECO:0000256" key="8">
    <source>
        <dbReference type="ARBA" id="ARBA00023065"/>
    </source>
</evidence>
<dbReference type="PROSITE" id="PS00154">
    <property type="entry name" value="ATPASE_E1_E2"/>
    <property type="match status" value="1"/>
</dbReference>
<dbReference type="Pfam" id="PF00689">
    <property type="entry name" value="Cation_ATPase_C"/>
    <property type="match status" value="2"/>
</dbReference>
<evidence type="ECO:0000256" key="7">
    <source>
        <dbReference type="ARBA" id="ARBA00023053"/>
    </source>
</evidence>
<evidence type="ECO:0000313" key="17">
    <source>
        <dbReference type="EMBL" id="KAK1935987.1"/>
    </source>
</evidence>
<dbReference type="SUPFAM" id="SSF81665">
    <property type="entry name" value="Calcium ATPase, transmembrane domain M"/>
    <property type="match status" value="1"/>
</dbReference>
<dbReference type="Gene3D" id="3.40.1110.10">
    <property type="entry name" value="Calcium-transporting ATPase, cytoplasmic domain N"/>
    <property type="match status" value="1"/>
</dbReference>
<evidence type="ECO:0000256" key="15">
    <source>
        <dbReference type="SAM" id="Phobius"/>
    </source>
</evidence>
<dbReference type="PANTHER" id="PTHR43294:SF20">
    <property type="entry name" value="P-TYPE ATPASE"/>
    <property type="match status" value="1"/>
</dbReference>
<evidence type="ECO:0000256" key="3">
    <source>
        <dbReference type="ARBA" id="ARBA00022741"/>
    </source>
</evidence>
<dbReference type="GO" id="GO:0006883">
    <property type="term" value="P:intracellular sodium ion homeostasis"/>
    <property type="evidence" value="ECO:0007669"/>
    <property type="project" value="TreeGrafter"/>
</dbReference>
<dbReference type="InterPro" id="IPR006068">
    <property type="entry name" value="ATPase_P-typ_cation-transptr_C"/>
</dbReference>
<comment type="caution">
    <text evidence="17">The sequence shown here is derived from an EMBL/GenBank/DDBJ whole genome shotgun (WGS) entry which is preliminary data.</text>
</comment>
<protein>
    <recommendedName>
        <fullName evidence="14">P-type sodium-transporting ATPase4</fullName>
        <ecNumber evidence="11">7.2.2.3</ecNumber>
    </recommendedName>
</protein>
<keyword evidence="8" id="KW-0406">Ion transport</keyword>